<dbReference type="InterPro" id="IPR013783">
    <property type="entry name" value="Ig-like_fold"/>
</dbReference>
<dbReference type="InterPro" id="IPR018247">
    <property type="entry name" value="EF_Hand_1_Ca_BS"/>
</dbReference>
<sequence length="1077" mass="120379">RTFYIGVIEIYSPADDEIGVIEGMVFDNNGNPLSGASVTAYNANENIFVMTNETGYYNMSVTDSSTYRVYASYTGYWDADHYPVVASVQTVVLDFTLMPDTDYAWIIGEVQDDMGNIVSEAVVTITGLDGVDVFSQPSDWSGLFYAVVAPGTYNIHADSVAFEGELLSGEITLEAEAGMEYYPVVELNSLDDLDLTIELNGEQTATVEAGDSLQVTITFDTAGETAYIGSLSVHLDADADGMLSEADFNLMGNEDGEGFIYIMDNDTTDENPANGIYQITLHASQDNDDGFPPLTYQNSSWLFAIWDPDTTAPGYIATLNVTGFESGYSISGAVSPAMANLLVIAWQFDYYYYDYTQYIAMTGADGSYSISTTGSGQYDVYLWDGFEILPSNYYLSNQYQYVNLNGHITDVDFEMIELNTMVYGYVVDDNGDPVDSAWVDFSYYDYYYYYYEYDYYYFGTHTDTNGYYELYVLGGLEYDVSVYGNDYLYNLGFNGTVTVPDGEEFFEYNIQLINYDNSVSFNGYVLSNDEYYYYYYYPEAIAGAVVKVYNNDEYHETTTNESGYYSITVPHHEYYSVYAEAEGFDGYTVDFFDLQPGSWNYADFYLNPEVPTTLVSGMVMGEDGERIANAAVTAYDGNGGQYWAWTTDLGMYELELDTGIYDIRASAIGYLISWEYGVEVADQDIMLNYTLSTAVFTGSVSGMVHFHGGDVEDMVYIEVGNDNYSTNTYANNDGSYYLDLVDGTYHVFAYAAGYEPLLIWEAFTVAGNSVPFDIHLFVPGFTLPPHIEFLGDVPNDQGRQMRVVWSPGIPGDWQYFTQYSVWRLVPEAAPGILWDYVVTVPWHGMQPYSTVVPTLGDSTDQGIYYSTFMVTAHTEDPNFFLDSNPATGYSVDNIHPGAPGGVMAVQTGAGVDITWHHSVDEDFNHYLIYRNDIDTAGEAEAYTTVDTFFVDAGTTDGNWEYWITAMDNNGNESEPSEVITLLLAADKDWTLPMEFALQQNYPNPFNPSTQIQYALPEAAMVTIAIYDMMGRKVRTLIHEQSSAGYHALLWNATNDLGDPVSAGVYVYTFETAEFRDA</sequence>
<dbReference type="InterPro" id="IPR025965">
    <property type="entry name" value="FlgD/Vpr_Ig-like"/>
</dbReference>
<accession>A0A381WS45</accession>
<evidence type="ECO:0000313" key="2">
    <source>
        <dbReference type="EMBL" id="SVA55290.1"/>
    </source>
</evidence>
<organism evidence="2">
    <name type="scientific">marine metagenome</name>
    <dbReference type="NCBI Taxonomy" id="408172"/>
    <lineage>
        <taxon>unclassified sequences</taxon>
        <taxon>metagenomes</taxon>
        <taxon>ecological metagenomes</taxon>
    </lineage>
</organism>
<protein>
    <recommendedName>
        <fullName evidence="1">FlgD/Vpr Ig-like domain-containing protein</fullName>
    </recommendedName>
</protein>
<evidence type="ECO:0000259" key="1">
    <source>
        <dbReference type="Pfam" id="PF13860"/>
    </source>
</evidence>
<name>A0A381WS45_9ZZZZ</name>
<dbReference type="InterPro" id="IPR008969">
    <property type="entry name" value="CarboxyPept-like_regulatory"/>
</dbReference>
<dbReference type="InterPro" id="IPR036116">
    <property type="entry name" value="FN3_sf"/>
</dbReference>
<feature type="domain" description="FlgD/Vpr Ig-like" evidence="1">
    <location>
        <begin position="1009"/>
        <end position="1068"/>
    </location>
</feature>
<proteinExistence type="predicted"/>
<reference evidence="2" key="1">
    <citation type="submission" date="2018-05" db="EMBL/GenBank/DDBJ databases">
        <authorList>
            <person name="Lanie J.A."/>
            <person name="Ng W.-L."/>
            <person name="Kazmierczak K.M."/>
            <person name="Andrzejewski T.M."/>
            <person name="Davidsen T.M."/>
            <person name="Wayne K.J."/>
            <person name="Tettelin H."/>
            <person name="Glass J.I."/>
            <person name="Rusch D."/>
            <person name="Podicherti R."/>
            <person name="Tsui H.-C.T."/>
            <person name="Winkler M.E."/>
        </authorList>
    </citation>
    <scope>NUCLEOTIDE SEQUENCE</scope>
</reference>
<dbReference type="InterPro" id="IPR026444">
    <property type="entry name" value="Secre_tail"/>
</dbReference>
<feature type="non-terminal residue" evidence="2">
    <location>
        <position position="1077"/>
    </location>
</feature>
<dbReference type="PROSITE" id="PS00018">
    <property type="entry name" value="EF_HAND_1"/>
    <property type="match status" value="1"/>
</dbReference>
<dbReference type="Gene3D" id="2.60.40.10">
    <property type="entry name" value="Immunoglobulins"/>
    <property type="match status" value="1"/>
</dbReference>
<gene>
    <name evidence="2" type="ORF">METZ01_LOCUS108144</name>
</gene>
<dbReference type="AlphaFoldDB" id="A0A381WS45"/>
<feature type="non-terminal residue" evidence="2">
    <location>
        <position position="1"/>
    </location>
</feature>
<dbReference type="SUPFAM" id="SSF49464">
    <property type="entry name" value="Carboxypeptidase regulatory domain-like"/>
    <property type="match status" value="5"/>
</dbReference>
<dbReference type="EMBL" id="UINC01012694">
    <property type="protein sequence ID" value="SVA55290.1"/>
    <property type="molecule type" value="Genomic_DNA"/>
</dbReference>
<dbReference type="Pfam" id="PF13860">
    <property type="entry name" value="FlgD_ig"/>
    <property type="match status" value="1"/>
</dbReference>
<dbReference type="SUPFAM" id="SSF49265">
    <property type="entry name" value="Fibronectin type III"/>
    <property type="match status" value="1"/>
</dbReference>
<dbReference type="Gene3D" id="2.60.40.1120">
    <property type="entry name" value="Carboxypeptidase-like, regulatory domain"/>
    <property type="match status" value="4"/>
</dbReference>
<dbReference type="Gene3D" id="2.60.40.4070">
    <property type="match status" value="1"/>
</dbReference>
<dbReference type="NCBIfam" id="TIGR04183">
    <property type="entry name" value="Por_Secre_tail"/>
    <property type="match status" value="1"/>
</dbReference>
<dbReference type="Pfam" id="PF13620">
    <property type="entry name" value="CarboxypepD_reg"/>
    <property type="match status" value="3"/>
</dbReference>